<organism evidence="1">
    <name type="scientific">Listeria monocytogenes</name>
    <dbReference type="NCBI Taxonomy" id="1639"/>
    <lineage>
        <taxon>Bacteria</taxon>
        <taxon>Bacillati</taxon>
        <taxon>Bacillota</taxon>
        <taxon>Bacilli</taxon>
        <taxon>Bacillales</taxon>
        <taxon>Listeriaceae</taxon>
        <taxon>Listeria</taxon>
    </lineage>
</organism>
<dbReference type="CDD" id="cd07432">
    <property type="entry name" value="PHP_HisPPase"/>
    <property type="match status" value="1"/>
</dbReference>
<dbReference type="InterPro" id="IPR016195">
    <property type="entry name" value="Pol/histidinol_Pase-like"/>
</dbReference>
<dbReference type="Gene3D" id="3.40.50.300">
    <property type="entry name" value="P-loop containing nucleotide triphosphate hydrolases"/>
    <property type="match status" value="1"/>
</dbReference>
<sequence length="682" mass="78285">MVKKIDFHIHTISSIKDANFVYSSKWLAKYVETAELDAIAITNHDLFDKNNYEQVKSDISNVKVFPGMELTLDVGHVNIVFSEKQIDDLEKFSNWLKQRHTSQNESITCEELCQNLNNWDKGIYIFELGKSNGVTDIPEALSKVTYVGGVRNSLRFQVVQKQGNSLTPVLFSDGHATDKDSQPDRNNINKLKNKNTYIQVDTCNFSEIKNCISDKTKVSITKDNLQDVIEIDGYKLSTGLNLVVGKRGTGKTYFLNKIKEQFDQDDIYEIAQFETAKADDYMKRTKKEQGQNAINEWNNKFSRQFASINEYLEIVDEDYDDELDSFLDSVKKFAKETTKSKSQQKFNFFKEVNFEKQPTKLIEESLTKLKELIENNELWSLLKDSNKRRLVFISTYNELRDIYIEKEKQNKIKDEVNKILDSAKEILESNTGITRVRSCELSRIVKRQQIENKITEFLQKVIVETDLRKENIHGYQVIVQLVPFESASQFQSEFSMNESVKEDIINPYLSSDYITFLKKLKNKKFYNNSNLVEYFMHKEVKLLDSDGTPASGGQAVGFTLMMRLDEAKNKSIILIDEPEASLDNAYIQTELNQSLRNLSSASMVVVVTHNSTLGALLQPDYLVVTTKNDNGEYTVLTGEFSSHVVSDNSDLSENSYEKFVEAMESGIKSYKQKGEVYGSLKN</sequence>
<dbReference type="AlphaFoldDB" id="A0A4D6D218"/>
<proteinExistence type="predicted"/>
<dbReference type="InterPro" id="IPR027417">
    <property type="entry name" value="P-loop_NTPase"/>
</dbReference>
<dbReference type="SUPFAM" id="SSF89550">
    <property type="entry name" value="PHP domain-like"/>
    <property type="match status" value="1"/>
</dbReference>
<dbReference type="EMBL" id="MK490828">
    <property type="protein sequence ID" value="QBY97789.1"/>
    <property type="molecule type" value="Genomic_DNA"/>
</dbReference>
<protein>
    <submittedName>
        <fullName evidence="1">Uncharacterized protein</fullName>
    </submittedName>
</protein>
<dbReference type="SUPFAM" id="SSF52540">
    <property type="entry name" value="P-loop containing nucleoside triphosphate hydrolases"/>
    <property type="match status" value="1"/>
</dbReference>
<reference evidence="1" key="1">
    <citation type="submission" date="2019-02" db="EMBL/GenBank/DDBJ databases">
        <title>A new transposon in S. mutans UA159 transformant.</title>
        <authorList>
            <person name="Li D."/>
            <person name="Du X.-d."/>
        </authorList>
    </citation>
    <scope>NUCLEOTIDE SEQUENCE</scope>
    <source>
        <strain evidence="1">UA159</strain>
    </source>
</reference>
<name>A0A4D6D218_LISMN</name>
<evidence type="ECO:0000313" key="1">
    <source>
        <dbReference type="EMBL" id="QBY97789.1"/>
    </source>
</evidence>
<dbReference type="Gene3D" id="3.20.20.140">
    <property type="entry name" value="Metal-dependent hydrolases"/>
    <property type="match status" value="1"/>
</dbReference>
<accession>A0A4D6D218</accession>